<keyword evidence="2" id="KW-1185">Reference proteome</keyword>
<accession>A0A1I2IR62</accession>
<dbReference type="STRING" id="935223.SAMN04488131_12216"/>
<organism evidence="1 2">
    <name type="scientific">Flavobacterium xueshanense</name>
    <dbReference type="NCBI Taxonomy" id="935223"/>
    <lineage>
        <taxon>Bacteria</taxon>
        <taxon>Pseudomonadati</taxon>
        <taxon>Bacteroidota</taxon>
        <taxon>Flavobacteriia</taxon>
        <taxon>Flavobacteriales</taxon>
        <taxon>Flavobacteriaceae</taxon>
        <taxon>Flavobacterium</taxon>
    </lineage>
</organism>
<evidence type="ECO:0000313" key="1">
    <source>
        <dbReference type="EMBL" id="SFF43547.1"/>
    </source>
</evidence>
<dbReference type="AlphaFoldDB" id="A0A1I2IR62"/>
<protein>
    <submittedName>
        <fullName evidence="1">Uncharacterized protein</fullName>
    </submittedName>
</protein>
<sequence length="94" mass="10620">MMKMISKIFLIIFIAFLATPTIVTVIEKTADISIFYTVSEEEHAHKEIKTFFYLDNFSDVILPPELFSTAILSENLSKHGNVTASIFIPPPNEV</sequence>
<name>A0A1I2IR62_9FLAO</name>
<dbReference type="EMBL" id="FONQ01000022">
    <property type="protein sequence ID" value="SFF43547.1"/>
    <property type="molecule type" value="Genomic_DNA"/>
</dbReference>
<dbReference type="Proteomes" id="UP000198596">
    <property type="component" value="Unassembled WGS sequence"/>
</dbReference>
<evidence type="ECO:0000313" key="2">
    <source>
        <dbReference type="Proteomes" id="UP000198596"/>
    </source>
</evidence>
<gene>
    <name evidence="1" type="ORF">SAMN04488131_12216</name>
</gene>
<proteinExistence type="predicted"/>
<reference evidence="2" key="1">
    <citation type="submission" date="2016-10" db="EMBL/GenBank/DDBJ databases">
        <authorList>
            <person name="Varghese N."/>
            <person name="Submissions S."/>
        </authorList>
    </citation>
    <scope>NUCLEOTIDE SEQUENCE [LARGE SCALE GENOMIC DNA]</scope>
    <source>
        <strain evidence="2">CGMCC 1.9227</strain>
    </source>
</reference>